<dbReference type="InterPro" id="IPR050889">
    <property type="entry name" value="Dendritic_Spine_Reg/Scaffold"/>
</dbReference>
<dbReference type="Pfam" id="PF12796">
    <property type="entry name" value="Ank_2"/>
    <property type="match status" value="1"/>
</dbReference>
<dbReference type="Gene3D" id="1.25.40.20">
    <property type="entry name" value="Ankyrin repeat-containing domain"/>
    <property type="match status" value="2"/>
</dbReference>
<dbReference type="SMART" id="SM00248">
    <property type="entry name" value="ANK"/>
    <property type="match status" value="1"/>
</dbReference>
<name>A0A3N4KAG0_9PEZI</name>
<sequence>HVDVCTLLLEHGGDQSAVDRNGLTPLHLAAMRGRLGVCMFLLDRRADQSAVDRNGSTPSLVALEAGFEDVAGL</sequence>
<dbReference type="OrthoDB" id="539213at2759"/>
<feature type="repeat" description="ANK" evidence="3">
    <location>
        <begin position="21"/>
        <end position="53"/>
    </location>
</feature>
<evidence type="ECO:0000256" key="2">
    <source>
        <dbReference type="ARBA" id="ARBA00023043"/>
    </source>
</evidence>
<evidence type="ECO:0000313" key="4">
    <source>
        <dbReference type="EMBL" id="RPB06458.1"/>
    </source>
</evidence>
<dbReference type="InterPro" id="IPR036770">
    <property type="entry name" value="Ankyrin_rpt-contain_sf"/>
</dbReference>
<gene>
    <name evidence="4" type="ORF">P167DRAFT_466545</name>
</gene>
<keyword evidence="5" id="KW-1185">Reference proteome</keyword>
<keyword evidence="1" id="KW-0677">Repeat</keyword>
<dbReference type="STRING" id="1392247.A0A3N4KAG0"/>
<dbReference type="PROSITE" id="PS50297">
    <property type="entry name" value="ANK_REP_REGION"/>
    <property type="match status" value="1"/>
</dbReference>
<proteinExistence type="predicted"/>
<dbReference type="InterPro" id="IPR002110">
    <property type="entry name" value="Ankyrin_rpt"/>
</dbReference>
<protein>
    <submittedName>
        <fullName evidence="4">Ankyrin</fullName>
    </submittedName>
</protein>
<organism evidence="4 5">
    <name type="scientific">Morchella conica CCBAS932</name>
    <dbReference type="NCBI Taxonomy" id="1392247"/>
    <lineage>
        <taxon>Eukaryota</taxon>
        <taxon>Fungi</taxon>
        <taxon>Dikarya</taxon>
        <taxon>Ascomycota</taxon>
        <taxon>Pezizomycotina</taxon>
        <taxon>Pezizomycetes</taxon>
        <taxon>Pezizales</taxon>
        <taxon>Morchellaceae</taxon>
        <taxon>Morchella</taxon>
    </lineage>
</organism>
<dbReference type="AlphaFoldDB" id="A0A3N4KAG0"/>
<evidence type="ECO:0000313" key="5">
    <source>
        <dbReference type="Proteomes" id="UP000277580"/>
    </source>
</evidence>
<accession>A0A3N4KAG0</accession>
<dbReference type="InParanoid" id="A0A3N4KAG0"/>
<keyword evidence="2 3" id="KW-0040">ANK repeat</keyword>
<dbReference type="EMBL" id="ML119339">
    <property type="protein sequence ID" value="RPB06458.1"/>
    <property type="molecule type" value="Genomic_DNA"/>
</dbReference>
<dbReference type="PANTHER" id="PTHR24166:SF48">
    <property type="entry name" value="PROTEIN VAPYRIN"/>
    <property type="match status" value="1"/>
</dbReference>
<evidence type="ECO:0000256" key="3">
    <source>
        <dbReference type="PROSITE-ProRule" id="PRU00023"/>
    </source>
</evidence>
<reference evidence="4 5" key="1">
    <citation type="journal article" date="2018" name="Nat. Ecol. Evol.">
        <title>Pezizomycetes genomes reveal the molecular basis of ectomycorrhizal truffle lifestyle.</title>
        <authorList>
            <person name="Murat C."/>
            <person name="Payen T."/>
            <person name="Noel B."/>
            <person name="Kuo A."/>
            <person name="Morin E."/>
            <person name="Chen J."/>
            <person name="Kohler A."/>
            <person name="Krizsan K."/>
            <person name="Balestrini R."/>
            <person name="Da Silva C."/>
            <person name="Montanini B."/>
            <person name="Hainaut M."/>
            <person name="Levati E."/>
            <person name="Barry K.W."/>
            <person name="Belfiori B."/>
            <person name="Cichocki N."/>
            <person name="Clum A."/>
            <person name="Dockter R.B."/>
            <person name="Fauchery L."/>
            <person name="Guy J."/>
            <person name="Iotti M."/>
            <person name="Le Tacon F."/>
            <person name="Lindquist E.A."/>
            <person name="Lipzen A."/>
            <person name="Malagnac F."/>
            <person name="Mello A."/>
            <person name="Molinier V."/>
            <person name="Miyauchi S."/>
            <person name="Poulain J."/>
            <person name="Riccioni C."/>
            <person name="Rubini A."/>
            <person name="Sitrit Y."/>
            <person name="Splivallo R."/>
            <person name="Traeger S."/>
            <person name="Wang M."/>
            <person name="Zifcakova L."/>
            <person name="Wipf D."/>
            <person name="Zambonelli A."/>
            <person name="Paolocci F."/>
            <person name="Nowrousian M."/>
            <person name="Ottonello S."/>
            <person name="Baldrian P."/>
            <person name="Spatafora J.W."/>
            <person name="Henrissat B."/>
            <person name="Nagy L.G."/>
            <person name="Aury J.M."/>
            <person name="Wincker P."/>
            <person name="Grigoriev I.V."/>
            <person name="Bonfante P."/>
            <person name="Martin F.M."/>
        </authorList>
    </citation>
    <scope>NUCLEOTIDE SEQUENCE [LARGE SCALE GENOMIC DNA]</scope>
    <source>
        <strain evidence="4 5">CCBAS932</strain>
    </source>
</reference>
<feature type="non-terminal residue" evidence="4">
    <location>
        <position position="1"/>
    </location>
</feature>
<evidence type="ECO:0000256" key="1">
    <source>
        <dbReference type="ARBA" id="ARBA00022737"/>
    </source>
</evidence>
<dbReference type="PANTHER" id="PTHR24166">
    <property type="entry name" value="ROLLING PEBBLES, ISOFORM B"/>
    <property type="match status" value="1"/>
</dbReference>
<dbReference type="Proteomes" id="UP000277580">
    <property type="component" value="Unassembled WGS sequence"/>
</dbReference>
<dbReference type="SUPFAM" id="SSF48403">
    <property type="entry name" value="Ankyrin repeat"/>
    <property type="match status" value="1"/>
</dbReference>
<feature type="non-terminal residue" evidence="4">
    <location>
        <position position="73"/>
    </location>
</feature>
<dbReference type="PROSITE" id="PS50088">
    <property type="entry name" value="ANK_REPEAT"/>
    <property type="match status" value="1"/>
</dbReference>